<keyword evidence="6" id="KW-1185">Reference proteome</keyword>
<comment type="similarity">
    <text evidence="1">Belongs to the TTC38 family.</text>
</comment>
<dbReference type="OrthoDB" id="9815900at2"/>
<dbReference type="PANTHER" id="PTHR16263:SF4">
    <property type="entry name" value="TETRATRICOPEPTIDE REPEAT PROTEIN 38"/>
    <property type="match status" value="1"/>
</dbReference>
<name>A0A1M4WJB9_9GAMM</name>
<dbReference type="STRING" id="494016.SAMN04487965_0701"/>
<proteinExistence type="inferred from homology"/>
<organism evidence="5 6">
    <name type="scientific">Microbulbifer donghaiensis</name>
    <dbReference type="NCBI Taxonomy" id="494016"/>
    <lineage>
        <taxon>Bacteria</taxon>
        <taxon>Pseudomonadati</taxon>
        <taxon>Pseudomonadota</taxon>
        <taxon>Gammaproteobacteria</taxon>
        <taxon>Cellvibrionales</taxon>
        <taxon>Microbulbiferaceae</taxon>
        <taxon>Microbulbifer</taxon>
    </lineage>
</organism>
<keyword evidence="3" id="KW-0677">Repeat</keyword>
<evidence type="ECO:0000256" key="2">
    <source>
        <dbReference type="ARBA" id="ARBA00019992"/>
    </source>
</evidence>
<evidence type="ECO:0000256" key="1">
    <source>
        <dbReference type="ARBA" id="ARBA00005857"/>
    </source>
</evidence>
<dbReference type="RefSeq" id="WP_073271464.1">
    <property type="nucleotide sequence ID" value="NZ_FQVA01000001.1"/>
</dbReference>
<dbReference type="PANTHER" id="PTHR16263">
    <property type="entry name" value="TETRATRICOPEPTIDE REPEAT PROTEIN 38"/>
    <property type="match status" value="1"/>
</dbReference>
<evidence type="ECO:0000256" key="3">
    <source>
        <dbReference type="ARBA" id="ARBA00022737"/>
    </source>
</evidence>
<dbReference type="SUPFAM" id="SSF48452">
    <property type="entry name" value="TPR-like"/>
    <property type="match status" value="1"/>
</dbReference>
<sequence>MLTDRQGNALPGATAEAAELYCDAVEAFNLYRGDPFALVEQAIQAAPEFAQAHIFKAYLYATATEPAASLEAQRIAVRVKSMALDERAESQLAALMELMAGNWTRAAVTLDCHNAKYPHDLVGIQCGHLMDFYRASARDLRDRISRILPHWSAELPGYSILLGMYAFGLEECGDYGRAEEYGRGATELQPFDCWAHHAVTHVMEMQGRTEDGIDWMAAREPFWAGDDNFFRVHNWWHKALYYLDLQQDDQALAIYDGPIRSQRSSMALDLVDASALLWRLALRGCDVSDRWQELAKTWEQHADGRHYPFNDWHAVMAFLGAGRDGEVERITNTIRAARSNDSEVAHWAWNPGLPLIEGFIAFWRGDYRKAVEHLHSARFIANSFGGSHAQRDIIDWTLTEAALRGRMKDLAEALANERLALKPHSPINRAFLQRAVTADRH</sequence>
<gene>
    <name evidence="5" type="ORF">SAMN04487965_0701</name>
</gene>
<dbReference type="CDD" id="cd05804">
    <property type="entry name" value="StaR_like"/>
    <property type="match status" value="1"/>
</dbReference>
<dbReference type="InterPro" id="IPR033891">
    <property type="entry name" value="TTC38"/>
</dbReference>
<evidence type="ECO:0000313" key="6">
    <source>
        <dbReference type="Proteomes" id="UP000184170"/>
    </source>
</evidence>
<keyword evidence="4" id="KW-0802">TPR repeat</keyword>
<dbReference type="Gene3D" id="1.25.40.10">
    <property type="entry name" value="Tetratricopeptide repeat domain"/>
    <property type="match status" value="1"/>
</dbReference>
<dbReference type="AlphaFoldDB" id="A0A1M4WJB9"/>
<reference evidence="6" key="1">
    <citation type="submission" date="2016-11" db="EMBL/GenBank/DDBJ databases">
        <authorList>
            <person name="Varghese N."/>
            <person name="Submissions S."/>
        </authorList>
    </citation>
    <scope>NUCLEOTIDE SEQUENCE [LARGE SCALE GENOMIC DNA]</scope>
    <source>
        <strain evidence="6">CGMCC 1.7063</strain>
    </source>
</reference>
<dbReference type="Proteomes" id="UP000184170">
    <property type="component" value="Unassembled WGS sequence"/>
</dbReference>
<evidence type="ECO:0000313" key="5">
    <source>
        <dbReference type="EMBL" id="SHE81082.1"/>
    </source>
</evidence>
<evidence type="ECO:0000256" key="4">
    <source>
        <dbReference type="ARBA" id="ARBA00022803"/>
    </source>
</evidence>
<dbReference type="EMBL" id="FQVA01000001">
    <property type="protein sequence ID" value="SHE81082.1"/>
    <property type="molecule type" value="Genomic_DNA"/>
</dbReference>
<dbReference type="InterPro" id="IPR011990">
    <property type="entry name" value="TPR-like_helical_dom_sf"/>
</dbReference>
<accession>A0A1M4WJB9</accession>
<protein>
    <recommendedName>
        <fullName evidence="2">Tetratricopeptide repeat protein 38</fullName>
    </recommendedName>
</protein>